<evidence type="ECO:0000259" key="1">
    <source>
        <dbReference type="PROSITE" id="PS51186"/>
    </source>
</evidence>
<feature type="domain" description="N-acetyltransferase" evidence="1">
    <location>
        <begin position="1"/>
        <end position="161"/>
    </location>
</feature>
<dbReference type="SUPFAM" id="SSF55729">
    <property type="entry name" value="Acyl-CoA N-acyltransferases (Nat)"/>
    <property type="match status" value="1"/>
</dbReference>
<keyword evidence="3" id="KW-1185">Reference proteome</keyword>
<dbReference type="Proteomes" id="UP000216035">
    <property type="component" value="Unassembled WGS sequence"/>
</dbReference>
<proteinExistence type="predicted"/>
<gene>
    <name evidence="2" type="ORF">CHX27_00200</name>
</gene>
<dbReference type="OrthoDB" id="961272at2"/>
<dbReference type="RefSeq" id="WP_094484784.1">
    <property type="nucleotide sequence ID" value="NZ_NOXX01000021.1"/>
</dbReference>
<dbReference type="AlphaFoldDB" id="A0A256AD77"/>
<dbReference type="InterPro" id="IPR016181">
    <property type="entry name" value="Acyl_CoA_acyltransferase"/>
</dbReference>
<evidence type="ECO:0000313" key="2">
    <source>
        <dbReference type="EMBL" id="OYQ51656.1"/>
    </source>
</evidence>
<dbReference type="CDD" id="cd04301">
    <property type="entry name" value="NAT_SF"/>
    <property type="match status" value="1"/>
</dbReference>
<comment type="caution">
    <text evidence="2">The sequence shown here is derived from an EMBL/GenBank/DDBJ whole genome shotgun (WGS) entry which is preliminary data.</text>
</comment>
<reference evidence="2 3" key="1">
    <citation type="submission" date="2017-07" db="EMBL/GenBank/DDBJ databases">
        <title>Flavobacterium cyanobacteriorum sp. nov., isolated from cyanobacterial aggregates in a eutrophic lake.</title>
        <authorList>
            <person name="Cai H."/>
        </authorList>
    </citation>
    <scope>NUCLEOTIDE SEQUENCE [LARGE SCALE GENOMIC DNA]</scope>
    <source>
        <strain evidence="2 3">TH167</strain>
    </source>
</reference>
<dbReference type="Gene3D" id="3.40.630.30">
    <property type="match status" value="1"/>
</dbReference>
<dbReference type="PROSITE" id="PS51186">
    <property type="entry name" value="GNAT"/>
    <property type="match status" value="1"/>
</dbReference>
<dbReference type="InterPro" id="IPR000182">
    <property type="entry name" value="GNAT_dom"/>
</dbReference>
<protein>
    <recommendedName>
        <fullName evidence="1">N-acetyltransferase domain-containing protein</fullName>
    </recommendedName>
</protein>
<accession>A0A256AD77</accession>
<organism evidence="2 3">
    <name type="scientific">Flavobacterium aurantiibacter</name>
    <dbReference type="NCBI Taxonomy" id="2023067"/>
    <lineage>
        <taxon>Bacteria</taxon>
        <taxon>Pseudomonadati</taxon>
        <taxon>Bacteroidota</taxon>
        <taxon>Flavobacteriia</taxon>
        <taxon>Flavobacteriales</taxon>
        <taxon>Flavobacteriaceae</taxon>
        <taxon>Flavobacterium</taxon>
    </lineage>
</organism>
<dbReference type="EMBL" id="NOXX01000021">
    <property type="protein sequence ID" value="OYQ51656.1"/>
    <property type="molecule type" value="Genomic_DNA"/>
</dbReference>
<name>A0A256AD77_9FLAO</name>
<evidence type="ECO:0000313" key="3">
    <source>
        <dbReference type="Proteomes" id="UP000216035"/>
    </source>
</evidence>
<dbReference type="Pfam" id="PF13508">
    <property type="entry name" value="Acetyltransf_7"/>
    <property type="match status" value="1"/>
</dbReference>
<sequence length="161" mass="18845">MILRQYKPEDKEKCVEIFQSNYPKFFDKSELSLFIDWLDHQVGNGSTYQSPTYTNSKKDAYFVIEHPEIGIIGCGGFYIVKDKNEARLAWGMIHSNFHKQGYGTALYKYRNEIINKEWPNHILVLGTSQHTYSFYEKMGMTITTKIKAGYGPDLDRYDMTR</sequence>
<dbReference type="GO" id="GO:0016747">
    <property type="term" value="F:acyltransferase activity, transferring groups other than amino-acyl groups"/>
    <property type="evidence" value="ECO:0007669"/>
    <property type="project" value="InterPro"/>
</dbReference>